<proteinExistence type="inferred from homology"/>
<dbReference type="PANTHER" id="PTHR30562:SF1">
    <property type="entry name" value="UVRABC SYSTEM PROTEIN C"/>
    <property type="match status" value="1"/>
</dbReference>
<evidence type="ECO:0000256" key="1">
    <source>
        <dbReference type="ARBA" id="ARBA00022490"/>
    </source>
</evidence>
<dbReference type="InterPro" id="IPR047296">
    <property type="entry name" value="GIY-YIG_UvrC_Cho"/>
</dbReference>
<keyword evidence="4 7" id="KW-0267">Excision nuclease</keyword>
<dbReference type="InterPro" id="IPR000305">
    <property type="entry name" value="GIY-YIG_endonuc"/>
</dbReference>
<dbReference type="SUPFAM" id="SSF82771">
    <property type="entry name" value="GIY-YIG endonuclease"/>
    <property type="match status" value="1"/>
</dbReference>
<dbReference type="InterPro" id="IPR050066">
    <property type="entry name" value="UvrABC_protein_C"/>
</dbReference>
<accession>A0ABT3CY93</accession>
<dbReference type="SUPFAM" id="SSF46600">
    <property type="entry name" value="C-terminal UvrC-binding domain of UvrB"/>
    <property type="match status" value="1"/>
</dbReference>
<dbReference type="RefSeq" id="WP_264139558.1">
    <property type="nucleotide sequence ID" value="NZ_JAOYOD010000001.1"/>
</dbReference>
<dbReference type="InterPro" id="IPR004791">
    <property type="entry name" value="UvrC"/>
</dbReference>
<dbReference type="Pfam" id="PF14520">
    <property type="entry name" value="HHH_5"/>
    <property type="match status" value="1"/>
</dbReference>
<dbReference type="Pfam" id="PF22920">
    <property type="entry name" value="UvrC_RNaseH"/>
    <property type="match status" value="1"/>
</dbReference>
<dbReference type="Gene3D" id="3.40.1440.10">
    <property type="entry name" value="GIY-YIG endonuclease"/>
    <property type="match status" value="1"/>
</dbReference>
<evidence type="ECO:0000256" key="2">
    <source>
        <dbReference type="ARBA" id="ARBA00022763"/>
    </source>
</evidence>
<dbReference type="InterPro" id="IPR001162">
    <property type="entry name" value="UvrC_RNase_H_dom"/>
</dbReference>
<dbReference type="CDD" id="cd10434">
    <property type="entry name" value="GIY-YIG_UvrC_Cho"/>
    <property type="match status" value="1"/>
</dbReference>
<dbReference type="NCBIfam" id="TIGR00194">
    <property type="entry name" value="uvrC"/>
    <property type="match status" value="1"/>
</dbReference>
<dbReference type="SUPFAM" id="SSF47781">
    <property type="entry name" value="RuvA domain 2-like"/>
    <property type="match status" value="1"/>
</dbReference>
<dbReference type="PROSITE" id="PS50165">
    <property type="entry name" value="UVRC"/>
    <property type="match status" value="1"/>
</dbReference>
<keyword evidence="3 7" id="KW-0228">DNA excision</keyword>
<dbReference type="InterPro" id="IPR010994">
    <property type="entry name" value="RuvA_2-like"/>
</dbReference>
<dbReference type="Proteomes" id="UP001300692">
    <property type="component" value="Unassembled WGS sequence"/>
</dbReference>
<feature type="domain" description="UvrC family homology region profile" evidence="9">
    <location>
        <begin position="274"/>
        <end position="477"/>
    </location>
</feature>
<dbReference type="PANTHER" id="PTHR30562">
    <property type="entry name" value="UVRC/OXIDOREDUCTASE"/>
    <property type="match status" value="1"/>
</dbReference>
<dbReference type="EMBL" id="JAOYOD010000001">
    <property type="protein sequence ID" value="MCV9388670.1"/>
    <property type="molecule type" value="Genomic_DNA"/>
</dbReference>
<evidence type="ECO:0000259" key="9">
    <source>
        <dbReference type="PROSITE" id="PS50165"/>
    </source>
</evidence>
<evidence type="ECO:0000256" key="5">
    <source>
        <dbReference type="ARBA" id="ARBA00023204"/>
    </source>
</evidence>
<evidence type="ECO:0000259" key="8">
    <source>
        <dbReference type="PROSITE" id="PS50164"/>
    </source>
</evidence>
<organism evidence="10 11">
    <name type="scientific">Reichenbachiella ulvae</name>
    <dbReference type="NCBI Taxonomy" id="2980104"/>
    <lineage>
        <taxon>Bacteria</taxon>
        <taxon>Pseudomonadati</taxon>
        <taxon>Bacteroidota</taxon>
        <taxon>Cytophagia</taxon>
        <taxon>Cytophagales</taxon>
        <taxon>Reichenbachiellaceae</taxon>
        <taxon>Reichenbachiella</taxon>
    </lineage>
</organism>
<evidence type="ECO:0000256" key="6">
    <source>
        <dbReference type="ARBA" id="ARBA00023236"/>
    </source>
</evidence>
<evidence type="ECO:0000256" key="7">
    <source>
        <dbReference type="HAMAP-Rule" id="MF_00203"/>
    </source>
</evidence>
<comment type="subcellular location">
    <subcellularLocation>
        <location evidence="7">Cytoplasm</location>
    </subcellularLocation>
</comment>
<sequence length="603" mass="69327">MTEKEQLKESIRQLPHDPGVYKYFNKHDDLIYVGKAKNLKKRVTSYFNKQAGLNLKTRKLVKEIERIEFVVVNTEFDALLLENNLIKENQPRFNILLKDDKSFPFICIGKERFPKIFSTRRHEANEGEYFGPYTNVKALNNVLDLIQKLYKIRTCNYALTEDNISAGKFKVCLEYHIGNCLGPCEGLQDEANYLEEIAQVRHILKGNLKTVKDYFLEKMNLAAQELKFEDAQLFKNKIELLDKFQSKTVIVNKKLGRTDIITISSHEKKVFINYMHVDEGMINISHSVEIKKKLDETDEEILQLVCMQMRNQFDSNARTILTNLPFEHWEDQIEINVPKIGDKKALVDLSFKNALIKKKDSISRSEQQRDKSQRVVKQLQEDLRLETAPNHIECFDNSNIQGTNPVASMVCFKKGKPAKKDYRHFKIKTVIGPDDFGSMREIVTRRYSRLKEEGKSFPDLIIVDGGKGQLSAACDALKNIGLYGQIPIIGIAKKLEEIYYPEDSVPVHISKKSESLKLIQHLRDEAHRFAITFHRQLRSKGQVVSALDEIKGIGEKTKTILLKEYKSYKKVAEASEKELAQLIGSSKASIIIAHIKKGSTESR</sequence>
<dbReference type="InterPro" id="IPR038476">
    <property type="entry name" value="UvrC_RNase_H_dom_sf"/>
</dbReference>
<protein>
    <recommendedName>
        <fullName evidence="7">UvrABC system protein C</fullName>
        <shortName evidence="7">Protein UvrC</shortName>
    </recommendedName>
    <alternativeName>
        <fullName evidence="7">Excinuclease ABC subunit C</fullName>
    </alternativeName>
</protein>
<feature type="domain" description="GIY-YIG" evidence="8">
    <location>
        <begin position="16"/>
        <end position="95"/>
    </location>
</feature>
<dbReference type="HAMAP" id="MF_00203">
    <property type="entry name" value="UvrC"/>
    <property type="match status" value="1"/>
</dbReference>
<evidence type="ECO:0000313" key="11">
    <source>
        <dbReference type="Proteomes" id="UP001300692"/>
    </source>
</evidence>
<comment type="function">
    <text evidence="7">The UvrABC repair system catalyzes the recognition and processing of DNA lesions. UvrC both incises the 5' and 3' sides of the lesion. The N-terminal half is responsible for the 3' incision and the C-terminal half is responsible for the 5' incision.</text>
</comment>
<keyword evidence="2 7" id="KW-0227">DNA damage</keyword>
<keyword evidence="5 7" id="KW-0234">DNA repair</keyword>
<name>A0ABT3CY93_9BACT</name>
<keyword evidence="6 7" id="KW-0742">SOS response</keyword>
<dbReference type="Pfam" id="PF01541">
    <property type="entry name" value="GIY-YIG"/>
    <property type="match status" value="1"/>
</dbReference>
<keyword evidence="11" id="KW-1185">Reference proteome</keyword>
<reference evidence="10 11" key="1">
    <citation type="submission" date="2022-10" db="EMBL/GenBank/DDBJ databases">
        <title>Comparative genomics and taxonomic characterization of three novel marine species of genus Reichenbachiella exhibiting antioxidant and polysaccharide degradation activities.</title>
        <authorList>
            <person name="Muhammad N."/>
            <person name="Lee Y.-J."/>
            <person name="Ko J."/>
            <person name="Kim S.-G."/>
        </authorList>
    </citation>
    <scope>NUCLEOTIDE SEQUENCE [LARGE SCALE GENOMIC DNA]</scope>
    <source>
        <strain evidence="10 11">ABR2-5</strain>
    </source>
</reference>
<dbReference type="InterPro" id="IPR035901">
    <property type="entry name" value="GIY-YIG_endonuc_sf"/>
</dbReference>
<dbReference type="Gene3D" id="3.30.420.340">
    <property type="entry name" value="UvrC, RNAse H endonuclease domain"/>
    <property type="match status" value="1"/>
</dbReference>
<comment type="similarity">
    <text evidence="7">Belongs to the UvrC family.</text>
</comment>
<evidence type="ECO:0000313" key="10">
    <source>
        <dbReference type="EMBL" id="MCV9388670.1"/>
    </source>
</evidence>
<dbReference type="SMART" id="SM00465">
    <property type="entry name" value="GIYc"/>
    <property type="match status" value="1"/>
</dbReference>
<dbReference type="InterPro" id="IPR036876">
    <property type="entry name" value="UVR_dom_sf"/>
</dbReference>
<keyword evidence="1 7" id="KW-0963">Cytoplasm</keyword>
<gene>
    <name evidence="7 10" type="primary">uvrC</name>
    <name evidence="10" type="ORF">N7U62_18430</name>
</gene>
<evidence type="ECO:0000256" key="3">
    <source>
        <dbReference type="ARBA" id="ARBA00022769"/>
    </source>
</evidence>
<dbReference type="PROSITE" id="PS50164">
    <property type="entry name" value="GIY_YIG"/>
    <property type="match status" value="1"/>
</dbReference>
<dbReference type="Pfam" id="PF08459">
    <property type="entry name" value="UvrC_RNaseH_dom"/>
    <property type="match status" value="1"/>
</dbReference>
<comment type="subunit">
    <text evidence="7">Interacts with UvrB in an incision complex.</text>
</comment>
<dbReference type="Gene3D" id="1.10.150.20">
    <property type="entry name" value="5' to 3' exonuclease, C-terminal subdomain"/>
    <property type="match status" value="1"/>
</dbReference>
<comment type="caution">
    <text evidence="10">The sequence shown here is derived from an EMBL/GenBank/DDBJ whole genome shotgun (WGS) entry which is preliminary data.</text>
</comment>
<evidence type="ECO:0000256" key="4">
    <source>
        <dbReference type="ARBA" id="ARBA00022881"/>
    </source>
</evidence>